<protein>
    <submittedName>
        <fullName evidence="5">SDR family NAD(P)-dependent oxidoreductase</fullName>
    </submittedName>
</protein>
<feature type="domain" description="NAD-dependent epimerase/dehydratase" evidence="4">
    <location>
        <begin position="364"/>
        <end position="625"/>
    </location>
</feature>
<feature type="compositionally biased region" description="Basic residues" evidence="3">
    <location>
        <begin position="103"/>
        <end position="126"/>
    </location>
</feature>
<dbReference type="Gene3D" id="3.40.50.720">
    <property type="entry name" value="NAD(P)-binding Rossmann-like Domain"/>
    <property type="match status" value="1"/>
</dbReference>
<feature type="region of interest" description="Disordered" evidence="3">
    <location>
        <begin position="1"/>
        <end position="167"/>
    </location>
</feature>
<evidence type="ECO:0000256" key="3">
    <source>
        <dbReference type="SAM" id="MobiDB-lite"/>
    </source>
</evidence>
<dbReference type="Proteomes" id="UP000305709">
    <property type="component" value="Unassembled WGS sequence"/>
</dbReference>
<evidence type="ECO:0000256" key="2">
    <source>
        <dbReference type="ARBA" id="ARBA00007637"/>
    </source>
</evidence>
<comment type="caution">
    <text evidence="5">The sequence shown here is derived from an EMBL/GenBank/DDBJ whole genome shotgun (WGS) entry which is preliminary data.</text>
</comment>
<keyword evidence="6" id="KW-1185">Reference proteome</keyword>
<feature type="compositionally biased region" description="Basic residues" evidence="3">
    <location>
        <begin position="37"/>
        <end position="54"/>
    </location>
</feature>
<dbReference type="SUPFAM" id="SSF51735">
    <property type="entry name" value="NAD(P)-binding Rossmann-fold domains"/>
    <property type="match status" value="1"/>
</dbReference>
<name>A0A5C4NCA8_9RHOB</name>
<dbReference type="InterPro" id="IPR036291">
    <property type="entry name" value="NAD(P)-bd_dom_sf"/>
</dbReference>
<dbReference type="Pfam" id="PF01370">
    <property type="entry name" value="Epimerase"/>
    <property type="match status" value="1"/>
</dbReference>
<comment type="similarity">
    <text evidence="2">Belongs to the NAD(P)-dependent epimerase/dehydratase family.</text>
</comment>
<dbReference type="PANTHER" id="PTHR43000">
    <property type="entry name" value="DTDP-D-GLUCOSE 4,6-DEHYDRATASE-RELATED"/>
    <property type="match status" value="1"/>
</dbReference>
<evidence type="ECO:0000313" key="5">
    <source>
        <dbReference type="EMBL" id="TNC71692.1"/>
    </source>
</evidence>
<feature type="compositionally biased region" description="Low complexity" evidence="3">
    <location>
        <begin position="9"/>
        <end position="22"/>
    </location>
</feature>
<feature type="compositionally biased region" description="Basic and acidic residues" evidence="3">
    <location>
        <begin position="339"/>
        <end position="350"/>
    </location>
</feature>
<dbReference type="OrthoDB" id="9801785at2"/>
<proteinExistence type="inferred from homology"/>
<dbReference type="EMBL" id="VDFV01000012">
    <property type="protein sequence ID" value="TNC71692.1"/>
    <property type="molecule type" value="Genomic_DNA"/>
</dbReference>
<comment type="pathway">
    <text evidence="1">Bacterial outer membrane biogenesis; LPS O-antigen biosynthesis.</text>
</comment>
<feature type="compositionally biased region" description="Basic and acidic residues" evidence="3">
    <location>
        <begin position="23"/>
        <end position="36"/>
    </location>
</feature>
<reference evidence="5 6" key="1">
    <citation type="submission" date="2019-06" db="EMBL/GenBank/DDBJ databases">
        <authorList>
            <person name="Jiang L."/>
        </authorList>
    </citation>
    <scope>NUCLEOTIDE SEQUENCE [LARGE SCALE GENOMIC DNA]</scope>
    <source>
        <strain evidence="5 6">YIM 48858</strain>
    </source>
</reference>
<evidence type="ECO:0000313" key="6">
    <source>
        <dbReference type="Proteomes" id="UP000305709"/>
    </source>
</evidence>
<gene>
    <name evidence="5" type="ORF">FHG71_10860</name>
</gene>
<sequence length="708" mass="78006">MRLHRAARRPGAAGPRLRGAPLRRPDRPGAWRDAGRAARRRRGGARRHARRRPAPARAAGLRRGDPPRRRGGRGPVHVRDRPLRGRQRPRDRHPAGGDARPPRGPHRRGLLHERLRRGLLRPPRRLAGRDRPPPPRRHQGRALEPDRPRGRAAGPHRHRRAQARRPRLDLRPDQVRAGARGPDLRRGLRRACRGAAALQRLRRRAGAVQPLHGGPRELRLAPRLGPAPDDLRGRRAAARLRSRARRGPRLPPRLREARGRGRAVQHRLGAGLHDLGRGAAPRGGDEPAASRPRDPAQVSLGRHPQLLRRHLQGPRAPGLRARAPAGGFADRVRRLGARRGGDRPGRRDAARAGSQGTRVVTGPVLVTGGSGFIGSNLADSLLADGHEVIVLDNLSRPGVEQNLDWLRARHGARIHPLRADLRDRAALREAARDASAVIHLAAQTAVTTSMADPIDDFEVNARGTIDLLEAVRATGRRVPVLFASTNKVYGCLEAMEMAEAADRHLPADEPLRAHGVPEGQPLDFRTPYGCSKGVADQYVLDYAKSYGLPTAVLRMSCIYGPRQFGTEDQGWVAHFLIRALQGEPITLYGDGKQVRDILHVSDAVAAYRSVLANIDRLSGRAFNLGGGPRNAVSLLAVLREIERLVGRPLSVSHGDWRPGDQHWFVADARRLSAETGWQATIPWREGLADLAAWLRAHRVRPVPERIRA</sequence>
<dbReference type="InterPro" id="IPR001509">
    <property type="entry name" value="Epimerase_deHydtase"/>
</dbReference>
<accession>A0A5C4NCA8</accession>
<organism evidence="5 6">
    <name type="scientific">Rubellimicrobium roseum</name>
    <dbReference type="NCBI Taxonomy" id="687525"/>
    <lineage>
        <taxon>Bacteria</taxon>
        <taxon>Pseudomonadati</taxon>
        <taxon>Pseudomonadota</taxon>
        <taxon>Alphaproteobacteria</taxon>
        <taxon>Rhodobacterales</taxon>
        <taxon>Roseobacteraceae</taxon>
        <taxon>Rubellimicrobium</taxon>
    </lineage>
</organism>
<feature type="compositionally biased region" description="Basic residues" evidence="3">
    <location>
        <begin position="237"/>
        <end position="248"/>
    </location>
</feature>
<feature type="compositionally biased region" description="Basic residues" evidence="3">
    <location>
        <begin position="154"/>
        <end position="165"/>
    </location>
</feature>
<feature type="region of interest" description="Disordered" evidence="3">
    <location>
        <begin position="336"/>
        <end position="356"/>
    </location>
</feature>
<evidence type="ECO:0000259" key="4">
    <source>
        <dbReference type="Pfam" id="PF01370"/>
    </source>
</evidence>
<dbReference type="AlphaFoldDB" id="A0A5C4NCA8"/>
<evidence type="ECO:0000256" key="1">
    <source>
        <dbReference type="ARBA" id="ARBA00005125"/>
    </source>
</evidence>
<feature type="region of interest" description="Disordered" evidence="3">
    <location>
        <begin position="212"/>
        <end position="231"/>
    </location>
</feature>
<feature type="region of interest" description="Disordered" evidence="3">
    <location>
        <begin position="237"/>
        <end position="301"/>
    </location>
</feature>